<dbReference type="GO" id="GO:0015031">
    <property type="term" value="P:protein transport"/>
    <property type="evidence" value="ECO:0007669"/>
    <property type="project" value="UniProtKB-KW"/>
</dbReference>
<dbReference type="InterPro" id="IPR008635">
    <property type="entry name" value="Coiled_stalk_dom"/>
</dbReference>
<evidence type="ECO:0000256" key="5">
    <source>
        <dbReference type="ARBA" id="ARBA00022452"/>
    </source>
</evidence>
<evidence type="ECO:0000256" key="4">
    <source>
        <dbReference type="ARBA" id="ARBA00022448"/>
    </source>
</evidence>
<dbReference type="CDD" id="cd12820">
    <property type="entry name" value="LbR_YadA-like"/>
    <property type="match status" value="2"/>
</dbReference>
<evidence type="ECO:0000256" key="3">
    <source>
        <dbReference type="ARBA" id="ARBA00005848"/>
    </source>
</evidence>
<feature type="domain" description="Trimeric autotransporter adhesin YadA-like stalk" evidence="15">
    <location>
        <begin position="1168"/>
        <end position="1202"/>
    </location>
</feature>
<keyword evidence="11" id="KW-0175">Coiled coil</keyword>
<feature type="domain" description="Trimeric autotransporter adhesin YadA-like head" evidence="14">
    <location>
        <begin position="911"/>
        <end position="936"/>
    </location>
</feature>
<evidence type="ECO:0000256" key="8">
    <source>
        <dbReference type="ARBA" id="ARBA00022927"/>
    </source>
</evidence>
<keyword evidence="9" id="KW-0472">Membrane</keyword>
<protein>
    <recommendedName>
        <fullName evidence="17">Autotransporter adhesin</fullName>
    </recommendedName>
</protein>
<dbReference type="SUPFAM" id="SSF54523">
    <property type="entry name" value="Pili subunits"/>
    <property type="match status" value="1"/>
</dbReference>
<feature type="domain" description="Trimeric autotransporter adhesin YadA-like C-terminal membrane anchor" evidence="13">
    <location>
        <begin position="3021"/>
        <end position="3078"/>
    </location>
</feature>
<evidence type="ECO:0000256" key="6">
    <source>
        <dbReference type="ARBA" id="ARBA00022692"/>
    </source>
</evidence>
<keyword evidence="4" id="KW-0813">Transport</keyword>
<feature type="domain" description="Trimeric autotransporter adhesin YadA-like head" evidence="14">
    <location>
        <begin position="428"/>
        <end position="454"/>
    </location>
</feature>
<evidence type="ECO:0000313" key="16">
    <source>
        <dbReference type="EMBL" id="ABI25884.1"/>
    </source>
</evidence>
<dbReference type="eggNOG" id="COG5295">
    <property type="taxonomic scope" value="Bacteria"/>
</dbReference>
<evidence type="ECO:0000256" key="10">
    <source>
        <dbReference type="ARBA" id="ARBA00023237"/>
    </source>
</evidence>
<dbReference type="Pfam" id="PF03895">
    <property type="entry name" value="YadA_anchor"/>
    <property type="match status" value="1"/>
</dbReference>
<keyword evidence="10" id="KW-0998">Cell outer membrane</keyword>
<evidence type="ECO:0000256" key="9">
    <source>
        <dbReference type="ARBA" id="ARBA00023136"/>
    </source>
</evidence>
<feature type="coiled-coil region" evidence="11">
    <location>
        <begin position="2661"/>
        <end position="2688"/>
    </location>
</feature>
<organism evidence="16">
    <name type="scientific">Histophilus somni (strain 129Pt)</name>
    <name type="common">Haemophilus somnus</name>
    <dbReference type="NCBI Taxonomy" id="205914"/>
    <lineage>
        <taxon>Bacteria</taxon>
        <taxon>Pseudomonadati</taxon>
        <taxon>Pseudomonadota</taxon>
        <taxon>Gammaproteobacteria</taxon>
        <taxon>Pasteurellales</taxon>
        <taxon>Pasteurellaceae</taxon>
        <taxon>Histophilus</taxon>
    </lineage>
</organism>
<feature type="domain" description="Trimeric autotransporter adhesin YadA-like head" evidence="14">
    <location>
        <begin position="329"/>
        <end position="349"/>
    </location>
</feature>
<evidence type="ECO:0000259" key="14">
    <source>
        <dbReference type="Pfam" id="PF05658"/>
    </source>
</evidence>
<feature type="compositionally biased region" description="Polar residues" evidence="12">
    <location>
        <begin position="1673"/>
        <end position="1685"/>
    </location>
</feature>
<gene>
    <name evidence="16" type="ordered locus">HS_1616</name>
</gene>
<comment type="similarity">
    <text evidence="3">Belongs to the autotransporter-2 (AT-2) (TC 1.B.40) family.</text>
</comment>
<dbReference type="KEGG" id="hso:HS_1616"/>
<keyword evidence="8" id="KW-0653">Protein transport</keyword>
<keyword evidence="6" id="KW-0812">Transmembrane</keyword>
<dbReference type="InterPro" id="IPR011049">
    <property type="entry name" value="Serralysin-like_metalloprot_C"/>
</dbReference>
<dbReference type="InterPro" id="IPR005594">
    <property type="entry name" value="YadA_C"/>
</dbReference>
<feature type="domain" description="Trimeric autotransporter adhesin YadA-like head" evidence="14">
    <location>
        <begin position="158"/>
        <end position="182"/>
    </location>
</feature>
<evidence type="ECO:0000256" key="7">
    <source>
        <dbReference type="ARBA" id="ARBA00022729"/>
    </source>
</evidence>
<evidence type="ECO:0000259" key="13">
    <source>
        <dbReference type="Pfam" id="PF03895"/>
    </source>
</evidence>
<dbReference type="GO" id="GO:0009986">
    <property type="term" value="C:cell surface"/>
    <property type="evidence" value="ECO:0007669"/>
    <property type="project" value="UniProtKB-SubCell"/>
</dbReference>
<evidence type="ECO:0000256" key="11">
    <source>
        <dbReference type="SAM" id="Coils"/>
    </source>
</evidence>
<evidence type="ECO:0008006" key="17">
    <source>
        <dbReference type="Google" id="ProtNLM"/>
    </source>
</evidence>
<feature type="compositionally biased region" description="Low complexity" evidence="12">
    <location>
        <begin position="2132"/>
        <end position="2145"/>
    </location>
</feature>
<feature type="region of interest" description="Disordered" evidence="12">
    <location>
        <begin position="2069"/>
        <end position="2145"/>
    </location>
</feature>
<dbReference type="Gene3D" id="2.150.10.10">
    <property type="entry name" value="Serralysin-like metalloprotease, C-terminal"/>
    <property type="match status" value="5"/>
</dbReference>
<reference evidence="16" key="1">
    <citation type="submission" date="2006-08" db="EMBL/GenBank/DDBJ databases">
        <title>Complete genome sequence of Haemophilus somnus 129PT.</title>
        <authorList>
            <person name="Copeland A."/>
            <person name="Lucas S."/>
            <person name="Lapidus A."/>
            <person name="Barry K."/>
            <person name="Glavina del Rio T."/>
            <person name="Hammon N."/>
            <person name="Dalin E."/>
            <person name="Tice H."/>
            <person name="Pitluck S."/>
            <person name="Brettin T.S."/>
            <person name="Bruce D."/>
            <person name="Challacombe J.F."/>
            <person name="Chertkov O."/>
            <person name="Detter J.C."/>
            <person name="Gilna P."/>
            <person name="Han S."/>
            <person name="Misra M."/>
            <person name="Tapia R."/>
            <person name="Thayer N.N."/>
            <person name="Xie G."/>
            <person name="Inzana T.J."/>
            <person name="Duncan A.J."/>
            <person name="Siddaramppa S."/>
            <person name="Richardson P."/>
        </authorList>
    </citation>
    <scope>NUCLEOTIDE SEQUENCE</scope>
    <source>
        <strain evidence="16">129PT</strain>
    </source>
</reference>
<evidence type="ECO:0000256" key="2">
    <source>
        <dbReference type="ARBA" id="ARBA00004442"/>
    </source>
</evidence>
<evidence type="ECO:0000259" key="15">
    <source>
        <dbReference type="Pfam" id="PF05662"/>
    </source>
</evidence>
<dbReference type="Gene3D" id="3.30.1300.30">
    <property type="entry name" value="GSPII I/J protein-like"/>
    <property type="match status" value="1"/>
</dbReference>
<feature type="compositionally biased region" description="Low complexity" evidence="12">
    <location>
        <begin position="2073"/>
        <end position="2099"/>
    </location>
</feature>
<feature type="domain" description="Trimeric autotransporter adhesin YadA-like head" evidence="14">
    <location>
        <begin position="474"/>
        <end position="496"/>
    </location>
</feature>
<feature type="domain" description="Trimeric autotransporter adhesin YadA-like head" evidence="14">
    <location>
        <begin position="284"/>
        <end position="309"/>
    </location>
</feature>
<sequence>MNKIFKTKYDVTTGQTKVVSELANNRQVASRVEAAGSQPKCGGFFGGMLGAFKVLPLALVMAGILGVNNLSFAADYIEVDSTKVGPNNYYIQHNLGNDSVHLYGWNYKKFGGEYKNFIQTILIGSGASIGASSATAIGYKANARSDATVAIGREVNSSGTQSVALGDKANASGEQSVAMGADTNAMGYASISIGGDDVGASKDQYKYARALSQTVWELYRDNKSNFNNADNYATTSQNTYQQYLADGRKSYSQNFARGRGAISIGARTIAYGDGATALGTLSIAKGNYATSIGTASGALGNSSIALGNETYIYSNNSVGLGSEIQVAADGAMAFGYQAYSGGQGSVAIGRQVLANVGFKEQQDKNDMKALYQKESKSVMSDLYAIDNFQANSKNVFVPDTTLEQGSEIHKINKNRKAGGIAIGEYVAALGTNTQAIGRMAIADGDQSTAIGAYAYTKEGKSISFGYGAKTLQSESVAIGPHATVLGRKSIALGNNAFINKRGSDEISNAIAIGNESEADFNNSVALGYRSTTKYFHNGDKKTAALSGDSAMDLDGYVPEGSSYEIANDKAAGIVSVGGWDNSRQSQVRGKKNSAVGLRRIVNVAPGALDSDVATVGQLKALNYVKREGLVVYYTVKDDGKVIKLTKDSNGNFYEVNTATGEPLKDSQPVDKSKVLVGAKGANEVIGSQDLGDKIRFGHLEKGEITATSDQAITGNQLHQLGSSILGLTVNNSDKTKFDTVQFEAVNVTDPKDKSGVTTNFKDALTKAIGAINRGYKFSADQINGTDNNTPFYLGATIEIKAGDVTKSGNTTEKYLSKNLKTEFKNDSSKATFTIGLKDDPEFKTVKLTGDPTDNQHAVNKAYVDNKLQNVSTNLHFLSVQGTDKGAGSNYNNDGAKGTHSVAIGVKASATASATSGIAIGYNAKSDAKNAVVIGTNVSIDVPNSFVLGSNNTVTQNFKDTNGAVVVIGSGTKLVESKSSIAIGAVYKVHQGKADGTLIENAAWTASIGNKNKIKNGTDIVALGNNIQALDNTDEMSSNGTKIANNDLILIGNASKATSAKESVIIGAKAEAELKAKQAVIIGHSAKAETNAVGAVAIGQGATVKTDAGNSIALGQGSEATAKEEAKKDATVSFDSTNIKFKWTRGVSSNSGDKKSVLSIGKQNNERIIKHVAAGAVDNNSTDAINGSQLYAVADEFSKLAVNVLGAEVEEASKTGFKKSNFEVAKYNGKTTASTPTEMTFKEAIAQNTTAINKGFIFGVGDSNNEQGTHYLGDKLIIKAGAVDKPSTTQDGGYVSDNIKTAYLPSKKEIVIGIKESPSFKNVLITEEIPENTSADPKKNTYDNYAVNKKYLDKRLENVGSNFTVKGDTPKDGKNTSLEINKDNNVLTINGGSNITTAVDKGSKKLTVSLNKALTGIKTIELKDDNGSHSKTIAINNKGDLVVREENGKQQDVENKIITEKNIGNQTITYKSNGGGQKVKADNKEINEYTVKLSEGFDFHKSENITVEIEDNGKITHKLNNNLKEIDSIQSGKDAKGAKISFTSTNPTNNSNEVKDKIEFTLGNTNGGDPTKFTFSEAGLDLGNKQINNIASGIGTGDATTSNIEKVLSGQFDGSSNGQSANDISKNAVNVKDLSDVAKAIIGKGLTFKGNKLTASVDGKQTQEQATLQLGGTVTIESSESVNGKSKSPDGNEQPAKDDDIKISVKPSDTDNSKDKVTLTLELNKATSVKADDERVVTSSAVANEFSKINKTIKDKADAGLKFKGNDNKEIHKKLSDTLEIVGKGLNKNQTTKFNGTNGNIAVKENKGKLEISLNRDLKGIKSISDSKNKNIATEIRFNSKNDTNSISNSLITNLTISSNGGTFEFNRKGLHINNKQITGLRSGLLEKHNGQDRERKDLNYLIGDEFKNSSIQTHAVNVGDLAKISKEIVEKGYKYVADIPSNNGNATSIELGSTISIVKWTDTPASGTGQPAVKYTGDNLTTRYTYDGGNAKIEIGFKDAPEFRKVTLSKQTYGDSEIGNEDVITKSYLEQALNSFKFNVAYDNKTVQIGRGDTLKFVKGQNIQVSLDDKKAGATPAAPAPTPTDTATASTTPTAPASGATGGAGSTSPTVAGSSSGGTNGDSAGKVVASNTPTTTPTTTPPTTTAVVTIGTTEDLKNIKSISNGEKAKIALDKESNTIKFTSGATSEDVTLRGSKLSGVSEINKAEGKGALKLADSTATLESASGNSNVALENNEATITAGKDKGSLKLEADKATLTSAKDGSSLALAKDSATVKVDDKATFTFNKNGLDLGSNKITALASGLGLQDNASGSGDSDPNKSIIDNVLAGDPDKGKTEDKNKIANNAVNVKDLSTVAKALMDKGLTFQGNDGKEVHKKLGETLSIKGEGAVGETATDNIVVRAKEGELQIGLTKNIRNIDTISIAGTGDNSGKDVFIDAEGMTTTAQLEDGTVLVNNQTAEGVSTIAKKEDGSILVNNQTAEANILSNGKNTTEVKAGEVAIKDKAGKDVVSLKVAKGEDGQDGKGATLAFTKGADDKGTGTITGLKDLDATSDGTSAANKNYVDEKVSDLDSNRPFNFYIQEGKEYTKVVKGRDGKFYDPKDLEGAKYDGSKYVTKDGETIETSLSTEDKVIIRAEPTTTPIGISNVKSGLGISELGEAEKQQLTQAVEDKKNKVSESEKALAQTTADVKSKQQALTEKTNELSQVASERPVLLMQKADLEQQLKGLGASDPRRATAQEALSKVEDILKQNDQKSIEIAKEVKTTSENLDKAKVALADSVLNTYKAQQDLANAKEALRNREFGVDKVQALLSDNSGIAEDNVATIKDVKALAKAGLSFEGNDGKRLHKDLSETLTIKGEGEFNSTETAKGNIKVEANGSGLEVKLSDKLQNLTSVETKKDSDGRSATLLSKGVMVNNDTTKEQALFSENRLAFFKDGALGLNLDGKSRALKVGEKAIISINDKGEALVSDLNEFSSGMTITNKNYVDTKNNELRTQLNNTDRTLRAGIAGSNAAAGLASVSMPGKSMLAISAAGYGGENAVAIGYSRMSDNGKIMLQLQGNRNSRGKAAGSVSIGYQW</sequence>
<accession>Q0I566</accession>
<feature type="compositionally biased region" description="Basic and acidic residues" evidence="12">
    <location>
        <begin position="1686"/>
        <end position="1713"/>
    </location>
</feature>
<evidence type="ECO:0000256" key="1">
    <source>
        <dbReference type="ARBA" id="ARBA00004241"/>
    </source>
</evidence>
<dbReference type="EMBL" id="CP000436">
    <property type="protein sequence ID" value="ABI25884.1"/>
    <property type="molecule type" value="Genomic_DNA"/>
</dbReference>
<keyword evidence="7" id="KW-0732">Signal</keyword>
<name>Q0I566_HISS1</name>
<dbReference type="Pfam" id="PF05662">
    <property type="entry name" value="YadA_stalk"/>
    <property type="match status" value="2"/>
</dbReference>
<feature type="domain" description="Trimeric autotransporter adhesin YadA-like head" evidence="14">
    <location>
        <begin position="256"/>
        <end position="281"/>
    </location>
</feature>
<feature type="region of interest" description="Disordered" evidence="12">
    <location>
        <begin position="1673"/>
        <end position="1713"/>
    </location>
</feature>
<dbReference type="SUPFAM" id="SSF101967">
    <property type="entry name" value="Adhesin YadA, collagen-binding domain"/>
    <property type="match status" value="5"/>
</dbReference>
<comment type="subcellular location">
    <subcellularLocation>
        <location evidence="2">Cell outer membrane</location>
    </subcellularLocation>
    <subcellularLocation>
        <location evidence="1">Cell surface</location>
    </subcellularLocation>
</comment>
<feature type="domain" description="Trimeric autotransporter adhesin YadA-like head" evidence="14">
    <location>
        <begin position="508"/>
        <end position="530"/>
    </location>
</feature>
<feature type="domain" description="Trimeric autotransporter adhesin YadA-like head" evidence="14">
    <location>
        <begin position="133"/>
        <end position="153"/>
    </location>
</feature>
<dbReference type="InterPro" id="IPR008640">
    <property type="entry name" value="Adhesin_Head_dom"/>
</dbReference>
<feature type="domain" description="Trimeric autotransporter adhesin YadA-like stalk" evidence="15">
    <location>
        <begin position="599"/>
        <end position="622"/>
    </location>
</feature>
<dbReference type="Pfam" id="PF05658">
    <property type="entry name" value="YadA_head"/>
    <property type="match status" value="10"/>
</dbReference>
<dbReference type="GO" id="GO:0009279">
    <property type="term" value="C:cell outer membrane"/>
    <property type="evidence" value="ECO:0007669"/>
    <property type="project" value="UniProtKB-SubCell"/>
</dbReference>
<dbReference type="Gene3D" id="1.20.5.170">
    <property type="match status" value="1"/>
</dbReference>
<keyword evidence="5" id="KW-1134">Transmembrane beta strand</keyword>
<proteinExistence type="inferred from homology"/>
<dbReference type="InterPro" id="IPR045584">
    <property type="entry name" value="Pilin-like"/>
</dbReference>
<dbReference type="HOGENOM" id="CLU_224407_0_0_6"/>
<feature type="domain" description="Trimeric autotransporter adhesin YadA-like head" evidence="14">
    <location>
        <begin position="1092"/>
        <end position="1117"/>
    </location>
</feature>
<evidence type="ECO:0000256" key="12">
    <source>
        <dbReference type="SAM" id="MobiDB-lite"/>
    </source>
</evidence>